<dbReference type="RefSeq" id="WP_066787344.1">
    <property type="nucleotide sequence ID" value="NZ_CP014806.1"/>
</dbReference>
<evidence type="ECO:0000313" key="1">
    <source>
        <dbReference type="EMBL" id="AMW99079.1"/>
    </source>
</evidence>
<gene>
    <name evidence="1" type="ORF">ATY39_06175</name>
</gene>
<reference evidence="1 2" key="1">
    <citation type="journal article" date="2016" name="Genome Announc.">
        <title>Whole-Genome Sequence of Rummeliibacillus stabekisii Strain PP9 Isolated from Antarctic Soil.</title>
        <authorList>
            <person name="da Mota F.F."/>
            <person name="Vollu R.E."/>
            <person name="Jurelevicius D."/>
            <person name="Seldin L."/>
        </authorList>
    </citation>
    <scope>NUCLEOTIDE SEQUENCE [LARGE SCALE GENOMIC DNA]</scope>
    <source>
        <strain evidence="1 2">PP9</strain>
    </source>
</reference>
<dbReference type="EMBL" id="CP014806">
    <property type="protein sequence ID" value="AMW99079.1"/>
    <property type="molecule type" value="Genomic_DNA"/>
</dbReference>
<dbReference type="KEGG" id="rst:ATY39_06175"/>
<protein>
    <submittedName>
        <fullName evidence="1">Uncharacterized protein</fullName>
    </submittedName>
</protein>
<keyword evidence="2" id="KW-1185">Reference proteome</keyword>
<accession>A0A143HCC9</accession>
<dbReference type="Proteomes" id="UP000076021">
    <property type="component" value="Chromosome"/>
</dbReference>
<proteinExistence type="predicted"/>
<reference evidence="2" key="2">
    <citation type="submission" date="2016-03" db="EMBL/GenBank/DDBJ databases">
        <authorList>
            <person name="Ploux O."/>
        </authorList>
    </citation>
    <scope>NUCLEOTIDE SEQUENCE [LARGE SCALE GENOMIC DNA]</scope>
    <source>
        <strain evidence="2">PP9</strain>
    </source>
</reference>
<dbReference type="AlphaFoldDB" id="A0A143HCC9"/>
<sequence length="247" mass="28551">MKFILLFLTSIAAFVFTFIVPTLEAKFLCLIGSLLLFRLGIYMINQSEKERTAELEQEVEDLLQHLPFTHKTISDNYLQALFIDEASQTLFTAIRKDTGESFDVKEYLFPEVYEAAIEEDGHQLAFIARGGILGGSLLKNVDHIEVFDTQKEDDDLNDEEFSEEEQDDIDDGISKVSLKLVLDNLAHPIFEFIFFESEEPVDPDSDEYKDAFKACNQWYQMISILIKRQDHQKQVLVTRYEEAQKVI</sequence>
<evidence type="ECO:0000313" key="2">
    <source>
        <dbReference type="Proteomes" id="UP000076021"/>
    </source>
</evidence>
<dbReference type="OrthoDB" id="2734047at2"/>
<name>A0A143HCC9_9BACL</name>
<organism evidence="1 2">
    <name type="scientific">Rummeliibacillus stabekisii</name>
    <dbReference type="NCBI Taxonomy" id="241244"/>
    <lineage>
        <taxon>Bacteria</taxon>
        <taxon>Bacillati</taxon>
        <taxon>Bacillota</taxon>
        <taxon>Bacilli</taxon>
        <taxon>Bacillales</taxon>
        <taxon>Caryophanaceae</taxon>
        <taxon>Rummeliibacillus</taxon>
    </lineage>
</organism>